<feature type="compositionally biased region" description="Polar residues" evidence="1">
    <location>
        <begin position="59"/>
        <end position="68"/>
    </location>
</feature>
<accession>A0A9P6TCQ4</accession>
<reference evidence="2" key="1">
    <citation type="submission" date="2013-11" db="EMBL/GenBank/DDBJ databases">
        <title>Genome sequence of the fusiform rust pathogen reveals effectors for host alternation and coevolution with pine.</title>
        <authorList>
            <consortium name="DOE Joint Genome Institute"/>
            <person name="Smith K."/>
            <person name="Pendleton A."/>
            <person name="Kubisiak T."/>
            <person name="Anderson C."/>
            <person name="Salamov A."/>
            <person name="Aerts A."/>
            <person name="Riley R."/>
            <person name="Clum A."/>
            <person name="Lindquist E."/>
            <person name="Ence D."/>
            <person name="Campbell M."/>
            <person name="Kronenberg Z."/>
            <person name="Feau N."/>
            <person name="Dhillon B."/>
            <person name="Hamelin R."/>
            <person name="Burleigh J."/>
            <person name="Smith J."/>
            <person name="Yandell M."/>
            <person name="Nelson C."/>
            <person name="Grigoriev I."/>
            <person name="Davis J."/>
        </authorList>
    </citation>
    <scope>NUCLEOTIDE SEQUENCE</scope>
    <source>
        <strain evidence="2">G11</strain>
    </source>
</reference>
<dbReference type="EMBL" id="MU167254">
    <property type="protein sequence ID" value="KAG0146905.1"/>
    <property type="molecule type" value="Genomic_DNA"/>
</dbReference>
<proteinExistence type="predicted"/>
<name>A0A9P6TCQ4_9BASI</name>
<dbReference type="Proteomes" id="UP000886653">
    <property type="component" value="Unassembled WGS sequence"/>
</dbReference>
<feature type="region of interest" description="Disordered" evidence="1">
    <location>
        <begin position="1"/>
        <end position="68"/>
    </location>
</feature>
<protein>
    <submittedName>
        <fullName evidence="2">Uncharacterized protein</fullName>
    </submittedName>
</protein>
<dbReference type="AlphaFoldDB" id="A0A9P6TCQ4"/>
<evidence type="ECO:0000313" key="3">
    <source>
        <dbReference type="Proteomes" id="UP000886653"/>
    </source>
</evidence>
<organism evidence="2 3">
    <name type="scientific">Cronartium quercuum f. sp. fusiforme G11</name>
    <dbReference type="NCBI Taxonomy" id="708437"/>
    <lineage>
        <taxon>Eukaryota</taxon>
        <taxon>Fungi</taxon>
        <taxon>Dikarya</taxon>
        <taxon>Basidiomycota</taxon>
        <taxon>Pucciniomycotina</taxon>
        <taxon>Pucciniomycetes</taxon>
        <taxon>Pucciniales</taxon>
        <taxon>Coleosporiaceae</taxon>
        <taxon>Cronartium</taxon>
    </lineage>
</organism>
<feature type="compositionally biased region" description="Polar residues" evidence="1">
    <location>
        <begin position="32"/>
        <end position="47"/>
    </location>
</feature>
<sequence>MPILHPLPKKKSEHANLGTDSDSQVEDKYQPDSFTSSQANESHSQHQPIHPTCAAPTHTHCQAQSNGAVPSFSREAEALLKAVLPTIHNYTTFCGYWMDAYIKKLRAHQ</sequence>
<comment type="caution">
    <text evidence="2">The sequence shown here is derived from an EMBL/GenBank/DDBJ whole genome shotgun (WGS) entry which is preliminary data.</text>
</comment>
<evidence type="ECO:0000256" key="1">
    <source>
        <dbReference type="SAM" id="MobiDB-lite"/>
    </source>
</evidence>
<gene>
    <name evidence="2" type="ORF">CROQUDRAFT_493587</name>
</gene>
<evidence type="ECO:0000313" key="2">
    <source>
        <dbReference type="EMBL" id="KAG0146905.1"/>
    </source>
</evidence>
<keyword evidence="3" id="KW-1185">Reference proteome</keyword>